<dbReference type="RefSeq" id="WP_274190566.1">
    <property type="nucleotide sequence ID" value="NZ_BAABHN010000038.1"/>
</dbReference>
<reference evidence="5" key="1">
    <citation type="journal article" date="2019" name="Int. J. Syst. Evol. Microbiol.">
        <title>The Global Catalogue of Microorganisms (GCM) 10K type strain sequencing project: providing services to taxonomists for standard genome sequencing and annotation.</title>
        <authorList>
            <consortium name="The Broad Institute Genomics Platform"/>
            <consortium name="The Broad Institute Genome Sequencing Center for Infectious Disease"/>
            <person name="Wu L."/>
            <person name="Ma J."/>
        </authorList>
    </citation>
    <scope>NUCLEOTIDE SEQUENCE [LARGE SCALE GENOMIC DNA]</scope>
    <source>
        <strain evidence="5">CCUG 50347</strain>
    </source>
</reference>
<evidence type="ECO:0000259" key="3">
    <source>
        <dbReference type="Pfam" id="PF13529"/>
    </source>
</evidence>
<protein>
    <submittedName>
        <fullName evidence="4">C39 family peptidase</fullName>
    </submittedName>
</protein>
<dbReference type="EMBL" id="JBHSIM010000038">
    <property type="protein sequence ID" value="MFC4834146.1"/>
    <property type="molecule type" value="Genomic_DNA"/>
</dbReference>
<comment type="caution">
    <text evidence="4">The sequence shown here is derived from an EMBL/GenBank/DDBJ whole genome shotgun (WGS) entry which is preliminary data.</text>
</comment>
<organism evidence="4 5">
    <name type="scientific">Actinomycetospora chibensis</name>
    <dbReference type="NCBI Taxonomy" id="663606"/>
    <lineage>
        <taxon>Bacteria</taxon>
        <taxon>Bacillati</taxon>
        <taxon>Actinomycetota</taxon>
        <taxon>Actinomycetes</taxon>
        <taxon>Pseudonocardiales</taxon>
        <taxon>Pseudonocardiaceae</taxon>
        <taxon>Actinomycetospora</taxon>
    </lineage>
</organism>
<dbReference type="PROSITE" id="PS00639">
    <property type="entry name" value="THIOL_PROTEASE_HIS"/>
    <property type="match status" value="1"/>
</dbReference>
<keyword evidence="2" id="KW-0812">Transmembrane</keyword>
<dbReference type="Pfam" id="PF13529">
    <property type="entry name" value="Peptidase_C39_2"/>
    <property type="match status" value="1"/>
</dbReference>
<dbReference type="InterPro" id="IPR025660">
    <property type="entry name" value="Pept_his_AS"/>
</dbReference>
<evidence type="ECO:0000256" key="2">
    <source>
        <dbReference type="SAM" id="Phobius"/>
    </source>
</evidence>
<feature type="region of interest" description="Disordered" evidence="1">
    <location>
        <begin position="282"/>
        <end position="313"/>
    </location>
</feature>
<evidence type="ECO:0000256" key="1">
    <source>
        <dbReference type="SAM" id="MobiDB-lite"/>
    </source>
</evidence>
<keyword evidence="2" id="KW-1133">Transmembrane helix</keyword>
<sequence>MDFDAGHPATQDLPVDESADLFTDLDGDGLVDVTAVDTNGDGVLDLAWTDADGDGLVTDDEVHPVTDGGWSTDWYRHEDNFRDGALPADASAARDDGGMHGDPEQASSYWYAQSVNGYCVPAAVAQVVGEWQGTNVGEGEVVARAIEHGWLTTTDTNGDGAPDDASGMTSSEGEALLESYGIPATTTHGSLKDLELLLDQDRDIIAYVDSDEVWYRADDDGSSGASDGGSDANHAVVVTGIDDENVYLADPGDPSGAISVVPRSTFEDAWSDSDHEMLVTDTAPPQTAPADNVPEHQLPPEGHPGAASGAPPTEVSKPAIGDGRGLLSAGSTGVVLLPIVLRDVAVATAGVSALLAAAGIVRRRLPRA</sequence>
<name>A0ABV9RIV0_9PSEU</name>
<evidence type="ECO:0000313" key="4">
    <source>
        <dbReference type="EMBL" id="MFC4834146.1"/>
    </source>
</evidence>
<proteinExistence type="predicted"/>
<evidence type="ECO:0000313" key="5">
    <source>
        <dbReference type="Proteomes" id="UP001595909"/>
    </source>
</evidence>
<dbReference type="InterPro" id="IPR039564">
    <property type="entry name" value="Peptidase_C39-like"/>
</dbReference>
<gene>
    <name evidence="4" type="ORF">ACFPEL_17150</name>
</gene>
<dbReference type="Gene3D" id="3.90.70.10">
    <property type="entry name" value="Cysteine proteinases"/>
    <property type="match status" value="1"/>
</dbReference>
<keyword evidence="5" id="KW-1185">Reference proteome</keyword>
<keyword evidence="2" id="KW-0472">Membrane</keyword>
<feature type="domain" description="Peptidase C39-like" evidence="3">
    <location>
        <begin position="111"/>
        <end position="251"/>
    </location>
</feature>
<dbReference type="Proteomes" id="UP001595909">
    <property type="component" value="Unassembled WGS sequence"/>
</dbReference>
<accession>A0ABV9RIV0</accession>
<feature type="transmembrane region" description="Helical" evidence="2">
    <location>
        <begin position="344"/>
        <end position="361"/>
    </location>
</feature>